<evidence type="ECO:0000256" key="5">
    <source>
        <dbReference type="ARBA" id="ARBA00023136"/>
    </source>
</evidence>
<keyword evidence="2" id="KW-0812">Transmembrane</keyword>
<evidence type="ECO:0000256" key="4">
    <source>
        <dbReference type="ARBA" id="ARBA00022989"/>
    </source>
</evidence>
<dbReference type="InterPro" id="IPR000920">
    <property type="entry name" value="Myelin_P0-rel"/>
</dbReference>
<dbReference type="PANTHER" id="PTHR13869">
    <property type="entry name" value="MYELIN P0 RELATED"/>
    <property type="match status" value="1"/>
</dbReference>
<feature type="domain" description="Ig-like" evidence="9">
    <location>
        <begin position="8"/>
        <end position="109"/>
    </location>
</feature>
<keyword evidence="11" id="KW-1185">Reference proteome</keyword>
<dbReference type="PRINTS" id="PR00213">
    <property type="entry name" value="MYELINP0"/>
</dbReference>
<dbReference type="Gene3D" id="2.60.40.10">
    <property type="entry name" value="Immunoglobulins"/>
    <property type="match status" value="1"/>
</dbReference>
<keyword evidence="5" id="KW-0472">Membrane</keyword>
<dbReference type="Pfam" id="PF07686">
    <property type="entry name" value="V-set"/>
    <property type="match status" value="1"/>
</dbReference>
<evidence type="ECO:0000313" key="11">
    <source>
        <dbReference type="Proteomes" id="UP001162483"/>
    </source>
</evidence>
<dbReference type="InterPro" id="IPR013106">
    <property type="entry name" value="Ig_V-set"/>
</dbReference>
<comment type="subcellular location">
    <subcellularLocation>
        <location evidence="1">Membrane</location>
        <topology evidence="1">Single-pass type I membrane protein</topology>
    </subcellularLocation>
</comment>
<keyword evidence="3" id="KW-0732">Signal</keyword>
<evidence type="ECO:0000256" key="7">
    <source>
        <dbReference type="ARBA" id="ARBA00023180"/>
    </source>
</evidence>
<dbReference type="SUPFAM" id="SSF48726">
    <property type="entry name" value="Immunoglobulin"/>
    <property type="match status" value="1"/>
</dbReference>
<keyword evidence="6" id="KW-1015">Disulfide bond</keyword>
<evidence type="ECO:0000256" key="3">
    <source>
        <dbReference type="ARBA" id="ARBA00022729"/>
    </source>
</evidence>
<evidence type="ECO:0000256" key="2">
    <source>
        <dbReference type="ARBA" id="ARBA00022692"/>
    </source>
</evidence>
<evidence type="ECO:0000259" key="9">
    <source>
        <dbReference type="PROSITE" id="PS50835"/>
    </source>
</evidence>
<dbReference type="InterPro" id="IPR013783">
    <property type="entry name" value="Ig-like_fold"/>
</dbReference>
<keyword evidence="7" id="KW-0325">Glycoprotein</keyword>
<keyword evidence="4" id="KW-1133">Transmembrane helix</keyword>
<dbReference type="InterPro" id="IPR036179">
    <property type="entry name" value="Ig-like_dom_sf"/>
</dbReference>
<proteinExistence type="predicted"/>
<organism evidence="10 11">
    <name type="scientific">Staurois parvus</name>
    <dbReference type="NCBI Taxonomy" id="386267"/>
    <lineage>
        <taxon>Eukaryota</taxon>
        <taxon>Metazoa</taxon>
        <taxon>Chordata</taxon>
        <taxon>Craniata</taxon>
        <taxon>Vertebrata</taxon>
        <taxon>Euteleostomi</taxon>
        <taxon>Amphibia</taxon>
        <taxon>Batrachia</taxon>
        <taxon>Anura</taxon>
        <taxon>Neobatrachia</taxon>
        <taxon>Ranoidea</taxon>
        <taxon>Ranidae</taxon>
        <taxon>Staurois</taxon>
    </lineage>
</organism>
<dbReference type="InterPro" id="IPR003599">
    <property type="entry name" value="Ig_sub"/>
</dbReference>
<evidence type="ECO:0000256" key="1">
    <source>
        <dbReference type="ARBA" id="ARBA00004479"/>
    </source>
</evidence>
<name>A0ABN9EC24_9NEOB</name>
<comment type="caution">
    <text evidence="10">The sequence shown here is derived from an EMBL/GenBank/DDBJ whole genome shotgun (WGS) entry which is preliminary data.</text>
</comment>
<dbReference type="InterPro" id="IPR007110">
    <property type="entry name" value="Ig-like_dom"/>
</dbReference>
<gene>
    <name evidence="10" type="ORF">SPARVUS_LOCUS9620104</name>
</gene>
<evidence type="ECO:0000313" key="10">
    <source>
        <dbReference type="EMBL" id="CAI9582208.1"/>
    </source>
</evidence>
<protein>
    <recommendedName>
        <fullName evidence="9">Ig-like domain-containing protein</fullName>
    </recommendedName>
</protein>
<accession>A0ABN9EC24</accession>
<reference evidence="10" key="1">
    <citation type="submission" date="2023-05" db="EMBL/GenBank/DDBJ databases">
        <authorList>
            <person name="Stuckert A."/>
        </authorList>
    </citation>
    <scope>NUCLEOTIDE SEQUENCE</scope>
</reference>
<dbReference type="PANTHER" id="PTHR13869:SF19">
    <property type="entry name" value="MYELIN PROTEIN ZERO-LIKE PROTEIN 1"/>
    <property type="match status" value="1"/>
</dbReference>
<dbReference type="SMART" id="SM00409">
    <property type="entry name" value="IG"/>
    <property type="match status" value="1"/>
</dbReference>
<dbReference type="PROSITE" id="PS50835">
    <property type="entry name" value="IG_LIKE"/>
    <property type="match status" value="1"/>
</dbReference>
<evidence type="ECO:0000256" key="6">
    <source>
        <dbReference type="ARBA" id="ARBA00023157"/>
    </source>
</evidence>
<feature type="non-terminal residue" evidence="10">
    <location>
        <position position="1"/>
    </location>
</feature>
<keyword evidence="8" id="KW-0393">Immunoglobulin domain</keyword>
<dbReference type="EMBL" id="CATNWA010015342">
    <property type="protein sequence ID" value="CAI9582208.1"/>
    <property type="molecule type" value="Genomic_DNA"/>
</dbReference>
<dbReference type="SMART" id="SM00406">
    <property type="entry name" value="IGv"/>
    <property type="match status" value="1"/>
</dbReference>
<evidence type="ECO:0000256" key="8">
    <source>
        <dbReference type="ARBA" id="ARBA00023319"/>
    </source>
</evidence>
<dbReference type="Proteomes" id="UP001162483">
    <property type="component" value="Unassembled WGS sequence"/>
</dbReference>
<sequence length="241" mass="26210">FFAVDFCSSVELYTPGELTVENGTQAKLSCTFKSTEVVHSGTVIIWKFKEDGSTADPVKILVYMGGKPYLSDSRFTERTSWAGDLNKKDASILIDKVTFKDNGTYICDVIIPNDVGGKPKELKLRVVEKAVHSSTPFSILFCHFFVCCLASFATRHSVFVPILPVLASHCGGSCSTTESLMSPVKQLPSKSPSDTEALVTNAPTGTMQGPVIYAQLDHSGKPGNQVNKSERVVYADIRKVC</sequence>